<name>A0ABN7P7D9_TIMPD</name>
<dbReference type="InterPro" id="IPR026082">
    <property type="entry name" value="ABCA"/>
</dbReference>
<evidence type="ECO:0000256" key="3">
    <source>
        <dbReference type="ARBA" id="ARBA00022989"/>
    </source>
</evidence>
<comment type="caution">
    <text evidence="7">The sequence shown here is derived from an EMBL/GenBank/DDBJ whole genome shotgun (WGS) entry which is preliminary data.</text>
</comment>
<gene>
    <name evidence="7" type="ORF">TPAB3V08_LOCUS10547</name>
</gene>
<feature type="transmembrane region" description="Helical" evidence="5">
    <location>
        <begin position="39"/>
        <end position="59"/>
    </location>
</feature>
<evidence type="ECO:0000313" key="8">
    <source>
        <dbReference type="Proteomes" id="UP001153148"/>
    </source>
</evidence>
<comment type="subcellular location">
    <subcellularLocation>
        <location evidence="1">Membrane</location>
        <topology evidence="1">Multi-pass membrane protein</topology>
    </subcellularLocation>
</comment>
<evidence type="ECO:0000256" key="4">
    <source>
        <dbReference type="ARBA" id="ARBA00023136"/>
    </source>
</evidence>
<keyword evidence="4 5" id="KW-0472">Membrane</keyword>
<feature type="transmembrane region" description="Helical" evidence="5">
    <location>
        <begin position="71"/>
        <end position="97"/>
    </location>
</feature>
<accession>A0ABN7P7D9</accession>
<dbReference type="Proteomes" id="UP001153148">
    <property type="component" value="Unassembled WGS sequence"/>
</dbReference>
<organism evidence="7 8">
    <name type="scientific">Timema podura</name>
    <name type="common">Walking stick</name>
    <dbReference type="NCBI Taxonomy" id="61482"/>
    <lineage>
        <taxon>Eukaryota</taxon>
        <taxon>Metazoa</taxon>
        <taxon>Ecdysozoa</taxon>
        <taxon>Arthropoda</taxon>
        <taxon>Hexapoda</taxon>
        <taxon>Insecta</taxon>
        <taxon>Pterygota</taxon>
        <taxon>Neoptera</taxon>
        <taxon>Polyneoptera</taxon>
        <taxon>Phasmatodea</taxon>
        <taxon>Timematodea</taxon>
        <taxon>Timematoidea</taxon>
        <taxon>Timematidae</taxon>
        <taxon>Timema</taxon>
    </lineage>
</organism>
<keyword evidence="2 5" id="KW-0812">Transmembrane</keyword>
<protein>
    <recommendedName>
        <fullName evidence="6">ABC-2 type transporter transmembrane domain-containing protein</fullName>
    </recommendedName>
</protein>
<evidence type="ECO:0000259" key="6">
    <source>
        <dbReference type="Pfam" id="PF12698"/>
    </source>
</evidence>
<keyword evidence="3 5" id="KW-1133">Transmembrane helix</keyword>
<dbReference type="PANTHER" id="PTHR19229">
    <property type="entry name" value="ATP-BINDING CASSETTE TRANSPORTER SUBFAMILY A ABCA"/>
    <property type="match status" value="1"/>
</dbReference>
<dbReference type="PANTHER" id="PTHR19229:SF250">
    <property type="entry name" value="ABC TRANSPORTER DOMAIN-CONTAINING PROTEIN-RELATED"/>
    <property type="match status" value="1"/>
</dbReference>
<keyword evidence="8" id="KW-1185">Reference proteome</keyword>
<evidence type="ECO:0000256" key="1">
    <source>
        <dbReference type="ARBA" id="ARBA00004141"/>
    </source>
</evidence>
<sequence>MSFVTAFYVMFQIKERVSKSKHLQLVSGVKILIYWGASYLWDLITFFIVTLWILITMISSQEEGYSTFIELVRYFVVFMSFACGVLPLIYLFSYLYSSPSTGFTRVVMLNAFTDLSSVSHTVDWVLMSIPLYSLGISLRNMYMNNALQNACKLLATRCHTIPNPCCRVFASILMFIEFGCFEKILYRTKLIGARLSNGEFVTENSIGYFGIRSGDIGDLYNPIAIVNFPTPPEMAWNDLSSYLYKSWYRPSSPLYKSWYSLIQVPEEVEEEDSDVAAERKLIRMNEKRTLRMNYKLLLIDVSKFYGSFQAVDQLCVGVKRGECFGLLGVN</sequence>
<evidence type="ECO:0000313" key="7">
    <source>
        <dbReference type="EMBL" id="CAG2063600.1"/>
    </source>
</evidence>
<feature type="non-terminal residue" evidence="7">
    <location>
        <position position="330"/>
    </location>
</feature>
<reference evidence="7" key="1">
    <citation type="submission" date="2021-03" db="EMBL/GenBank/DDBJ databases">
        <authorList>
            <person name="Tran Van P."/>
        </authorList>
    </citation>
    <scope>NUCLEOTIDE SEQUENCE</scope>
</reference>
<feature type="transmembrane region" description="Helical" evidence="5">
    <location>
        <begin position="117"/>
        <end position="138"/>
    </location>
</feature>
<evidence type="ECO:0000256" key="5">
    <source>
        <dbReference type="SAM" id="Phobius"/>
    </source>
</evidence>
<proteinExistence type="predicted"/>
<evidence type="ECO:0000256" key="2">
    <source>
        <dbReference type="ARBA" id="ARBA00022692"/>
    </source>
</evidence>
<dbReference type="InterPro" id="IPR013525">
    <property type="entry name" value="ABC2_TM"/>
</dbReference>
<dbReference type="EMBL" id="CAJPIN010027615">
    <property type="protein sequence ID" value="CAG2063600.1"/>
    <property type="molecule type" value="Genomic_DNA"/>
</dbReference>
<dbReference type="Pfam" id="PF12698">
    <property type="entry name" value="ABC2_membrane_3"/>
    <property type="match status" value="1"/>
</dbReference>
<feature type="domain" description="ABC-2 type transporter transmembrane" evidence="6">
    <location>
        <begin position="1"/>
        <end position="149"/>
    </location>
</feature>